<name>A0A2T3AAY9_9PEZI</name>
<dbReference type="AlphaFoldDB" id="A0A2T3AAY9"/>
<gene>
    <name evidence="2" type="ORF">BD289DRAFT_431367</name>
</gene>
<dbReference type="Proteomes" id="UP000241462">
    <property type="component" value="Unassembled WGS sequence"/>
</dbReference>
<organism evidence="2 3">
    <name type="scientific">Coniella lustricola</name>
    <dbReference type="NCBI Taxonomy" id="2025994"/>
    <lineage>
        <taxon>Eukaryota</taxon>
        <taxon>Fungi</taxon>
        <taxon>Dikarya</taxon>
        <taxon>Ascomycota</taxon>
        <taxon>Pezizomycotina</taxon>
        <taxon>Sordariomycetes</taxon>
        <taxon>Sordariomycetidae</taxon>
        <taxon>Diaporthales</taxon>
        <taxon>Schizoparmaceae</taxon>
        <taxon>Coniella</taxon>
    </lineage>
</organism>
<evidence type="ECO:0000256" key="1">
    <source>
        <dbReference type="SAM" id="MobiDB-lite"/>
    </source>
</evidence>
<protein>
    <submittedName>
        <fullName evidence="2">Uncharacterized protein</fullName>
    </submittedName>
</protein>
<proteinExistence type="predicted"/>
<sequence>MSSTALSQCDPPSPILEPRKPSIPGPAARTVADPGDPRSPSVMTPLALHRLVTRCEIAPHYKPAYTTSHCFPQAEQLLVNP</sequence>
<dbReference type="InParanoid" id="A0A2T3AAY9"/>
<evidence type="ECO:0000313" key="2">
    <source>
        <dbReference type="EMBL" id="PSR89049.1"/>
    </source>
</evidence>
<feature type="region of interest" description="Disordered" evidence="1">
    <location>
        <begin position="1"/>
        <end position="43"/>
    </location>
</feature>
<dbReference type="EMBL" id="KZ678422">
    <property type="protein sequence ID" value="PSR89049.1"/>
    <property type="molecule type" value="Genomic_DNA"/>
</dbReference>
<accession>A0A2T3AAY9</accession>
<evidence type="ECO:0000313" key="3">
    <source>
        <dbReference type="Proteomes" id="UP000241462"/>
    </source>
</evidence>
<reference evidence="2 3" key="1">
    <citation type="journal article" date="2018" name="Mycol. Prog.">
        <title>Coniella lustricola, a new species from submerged detritus.</title>
        <authorList>
            <person name="Raudabaugh D.B."/>
            <person name="Iturriaga T."/>
            <person name="Carver A."/>
            <person name="Mondo S."/>
            <person name="Pangilinan J."/>
            <person name="Lipzen A."/>
            <person name="He G."/>
            <person name="Amirebrahimi M."/>
            <person name="Grigoriev I.V."/>
            <person name="Miller A.N."/>
        </authorList>
    </citation>
    <scope>NUCLEOTIDE SEQUENCE [LARGE SCALE GENOMIC DNA]</scope>
    <source>
        <strain evidence="2 3">B22-T-1</strain>
    </source>
</reference>
<keyword evidence="3" id="KW-1185">Reference proteome</keyword>